<evidence type="ECO:0008006" key="5">
    <source>
        <dbReference type="Google" id="ProtNLM"/>
    </source>
</evidence>
<feature type="region of interest" description="Disordered" evidence="1">
    <location>
        <begin position="32"/>
        <end position="51"/>
    </location>
</feature>
<evidence type="ECO:0000313" key="4">
    <source>
        <dbReference type="Proteomes" id="UP000282423"/>
    </source>
</evidence>
<dbReference type="EMBL" id="RBWS01000022">
    <property type="protein sequence ID" value="RKO69166.1"/>
    <property type="molecule type" value="Genomic_DNA"/>
</dbReference>
<reference evidence="3 4" key="1">
    <citation type="submission" date="2018-10" db="EMBL/GenBank/DDBJ databases">
        <title>Sphingobacterium sp. M05W1-28.</title>
        <authorList>
            <person name="Cai H."/>
        </authorList>
    </citation>
    <scope>NUCLEOTIDE SEQUENCE [LARGE SCALE GENOMIC DNA]</scope>
    <source>
        <strain evidence="3 4">M05W1-28</strain>
    </source>
</reference>
<evidence type="ECO:0000313" key="3">
    <source>
        <dbReference type="EMBL" id="RKO69166.1"/>
    </source>
</evidence>
<keyword evidence="4" id="KW-1185">Reference proteome</keyword>
<evidence type="ECO:0000256" key="1">
    <source>
        <dbReference type="SAM" id="MobiDB-lite"/>
    </source>
</evidence>
<feature type="signal peptide" evidence="2">
    <location>
        <begin position="1"/>
        <end position="19"/>
    </location>
</feature>
<comment type="caution">
    <text evidence="3">The sequence shown here is derived from an EMBL/GenBank/DDBJ whole genome shotgun (WGS) entry which is preliminary data.</text>
</comment>
<organism evidence="3 4">
    <name type="scientific">Sphingobacterium puteale</name>
    <dbReference type="NCBI Taxonomy" id="2420510"/>
    <lineage>
        <taxon>Bacteria</taxon>
        <taxon>Pseudomonadati</taxon>
        <taxon>Bacteroidota</taxon>
        <taxon>Sphingobacteriia</taxon>
        <taxon>Sphingobacteriales</taxon>
        <taxon>Sphingobacteriaceae</taxon>
        <taxon>Sphingobacterium</taxon>
    </lineage>
</organism>
<name>A0A420VS35_9SPHI</name>
<dbReference type="AlphaFoldDB" id="A0A420VS35"/>
<keyword evidence="2" id="KW-0732">Signal</keyword>
<dbReference type="RefSeq" id="WP_121126600.1">
    <property type="nucleotide sequence ID" value="NZ_RBWS01000022.1"/>
</dbReference>
<sequence length="215" mass="24444">MKELLILFTLFLGLGTVNAQAKKAVAKSAVTKEQPTGTVKEESSTQAKGPTKEETIAYIKNELNTGSAIYYVVYPESGRNGVLNPKRIVKIFIKGISFDNCELIFNIETKISERYSDIRWREYEQDFQKDVTIKIPLNKIESIEKRTITDEKAGVDTDFIEFKVSKGENLIYHSRENLTFSKYSLDINAFNVDKLTKAFNHLRKLCGAPEPISFD</sequence>
<gene>
    <name evidence="3" type="ORF">D7322_23315</name>
</gene>
<feature type="chain" id="PRO_5019503816" description="DUF4468 domain-containing protein" evidence="2">
    <location>
        <begin position="20"/>
        <end position="215"/>
    </location>
</feature>
<dbReference type="OrthoDB" id="1495464at2"/>
<evidence type="ECO:0000256" key="2">
    <source>
        <dbReference type="SAM" id="SignalP"/>
    </source>
</evidence>
<accession>A0A420VS35</accession>
<dbReference type="Proteomes" id="UP000282423">
    <property type="component" value="Unassembled WGS sequence"/>
</dbReference>
<proteinExistence type="predicted"/>
<protein>
    <recommendedName>
        <fullName evidence="5">DUF4468 domain-containing protein</fullName>
    </recommendedName>
</protein>